<dbReference type="AlphaFoldDB" id="A0A223CWE6"/>
<gene>
    <name evidence="3" type="ORF">CIG75_00750</name>
</gene>
<sequence>MEEQTLFELVHNMDNFTKQMIMQWNRTFSEDLGISHVLVLAHLKQNGKSRPSDLAKILGLTPPTLSYLSEKLVEKKLAVRMVNESDRRINYLGITDKGDEVLQRASLEGQKLRTNLFEKLTEEERVQLANLYKKLSIIQHNENSHLE</sequence>
<dbReference type="EMBL" id="CP022657">
    <property type="protein sequence ID" value="ASS73648.1"/>
    <property type="molecule type" value="Genomic_DNA"/>
</dbReference>
<dbReference type="SMART" id="SM00347">
    <property type="entry name" value="HTH_MARR"/>
    <property type="match status" value="1"/>
</dbReference>
<dbReference type="InterPro" id="IPR000835">
    <property type="entry name" value="HTH_MarR-typ"/>
</dbReference>
<dbReference type="OrthoDB" id="327696at2"/>
<dbReference type="SUPFAM" id="SSF46785">
    <property type="entry name" value="Winged helix' DNA-binding domain"/>
    <property type="match status" value="1"/>
</dbReference>
<feature type="domain" description="HTH marR-type" evidence="2">
    <location>
        <begin position="3"/>
        <end position="137"/>
    </location>
</feature>
<dbReference type="PANTHER" id="PTHR33164:SF67">
    <property type="entry name" value="TRANSCRIPTIONAL REGULATOR, MARR FAMILY"/>
    <property type="match status" value="1"/>
</dbReference>
<dbReference type="GO" id="GO:0003677">
    <property type="term" value="F:DNA binding"/>
    <property type="evidence" value="ECO:0007669"/>
    <property type="project" value="UniProtKB-KW"/>
</dbReference>
<dbReference type="InterPro" id="IPR036388">
    <property type="entry name" value="WH-like_DNA-bd_sf"/>
</dbReference>
<dbReference type="GO" id="GO:0006950">
    <property type="term" value="P:response to stress"/>
    <property type="evidence" value="ECO:0007669"/>
    <property type="project" value="TreeGrafter"/>
</dbReference>
<dbReference type="Proteomes" id="UP000214688">
    <property type="component" value="Chromosome"/>
</dbReference>
<accession>A0A223CWE6</accession>
<evidence type="ECO:0000259" key="2">
    <source>
        <dbReference type="PROSITE" id="PS50995"/>
    </source>
</evidence>
<keyword evidence="1" id="KW-0238">DNA-binding</keyword>
<dbReference type="PANTHER" id="PTHR33164">
    <property type="entry name" value="TRANSCRIPTIONAL REGULATOR, MARR FAMILY"/>
    <property type="match status" value="1"/>
</dbReference>
<keyword evidence="4" id="KW-1185">Reference proteome</keyword>
<dbReference type="PROSITE" id="PS50995">
    <property type="entry name" value="HTH_MARR_2"/>
    <property type="match status" value="1"/>
</dbReference>
<dbReference type="InterPro" id="IPR036390">
    <property type="entry name" value="WH_DNA-bd_sf"/>
</dbReference>
<dbReference type="KEGG" id="tab:CIG75_00750"/>
<evidence type="ECO:0000256" key="1">
    <source>
        <dbReference type="ARBA" id="ARBA00023125"/>
    </source>
</evidence>
<dbReference type="GO" id="GO:0003700">
    <property type="term" value="F:DNA-binding transcription factor activity"/>
    <property type="evidence" value="ECO:0007669"/>
    <property type="project" value="InterPro"/>
</dbReference>
<evidence type="ECO:0000313" key="4">
    <source>
        <dbReference type="Proteomes" id="UP000214688"/>
    </source>
</evidence>
<protein>
    <submittedName>
        <fullName evidence="3">MarR family transcriptional regulator</fullName>
    </submittedName>
</protein>
<dbReference type="RefSeq" id="WP_094234908.1">
    <property type="nucleotide sequence ID" value="NZ_CP022657.1"/>
</dbReference>
<reference evidence="3 4" key="1">
    <citation type="journal article" date="2015" name="Int. J. Syst. Evol. Microbiol.">
        <title>Tumebacillus algifaecis sp. nov., isolated from decomposing algal scum.</title>
        <authorList>
            <person name="Wu Y.F."/>
            <person name="Zhang B."/>
            <person name="Xing P."/>
            <person name="Wu Q.L."/>
            <person name="Liu S.J."/>
        </authorList>
    </citation>
    <scope>NUCLEOTIDE SEQUENCE [LARGE SCALE GENOMIC DNA]</scope>
    <source>
        <strain evidence="3 4">THMBR28</strain>
    </source>
</reference>
<name>A0A223CWE6_9BACL</name>
<dbReference type="Gene3D" id="1.10.10.10">
    <property type="entry name" value="Winged helix-like DNA-binding domain superfamily/Winged helix DNA-binding domain"/>
    <property type="match status" value="1"/>
</dbReference>
<dbReference type="PRINTS" id="PR00598">
    <property type="entry name" value="HTHMARR"/>
</dbReference>
<dbReference type="InterPro" id="IPR039422">
    <property type="entry name" value="MarR/SlyA-like"/>
</dbReference>
<evidence type="ECO:0000313" key="3">
    <source>
        <dbReference type="EMBL" id="ASS73648.1"/>
    </source>
</evidence>
<dbReference type="Pfam" id="PF12802">
    <property type="entry name" value="MarR_2"/>
    <property type="match status" value="1"/>
</dbReference>
<organism evidence="3 4">
    <name type="scientific">Tumebacillus algifaecis</name>
    <dbReference type="NCBI Taxonomy" id="1214604"/>
    <lineage>
        <taxon>Bacteria</taxon>
        <taxon>Bacillati</taxon>
        <taxon>Bacillota</taxon>
        <taxon>Bacilli</taxon>
        <taxon>Bacillales</taxon>
        <taxon>Alicyclobacillaceae</taxon>
        <taxon>Tumebacillus</taxon>
    </lineage>
</organism>
<proteinExistence type="predicted"/>